<organism evidence="1 2">
    <name type="scientific">Gonapodya prolifera (strain JEL478)</name>
    <name type="common">Monoblepharis prolifera</name>
    <dbReference type="NCBI Taxonomy" id="1344416"/>
    <lineage>
        <taxon>Eukaryota</taxon>
        <taxon>Fungi</taxon>
        <taxon>Fungi incertae sedis</taxon>
        <taxon>Chytridiomycota</taxon>
        <taxon>Chytridiomycota incertae sedis</taxon>
        <taxon>Monoblepharidomycetes</taxon>
        <taxon>Monoblepharidales</taxon>
        <taxon>Gonapodyaceae</taxon>
        <taxon>Gonapodya</taxon>
    </lineage>
</organism>
<reference evidence="1 2" key="1">
    <citation type="journal article" date="2015" name="Genome Biol. Evol.">
        <title>Phylogenomic analyses indicate that early fungi evolved digesting cell walls of algal ancestors of land plants.</title>
        <authorList>
            <person name="Chang Y."/>
            <person name="Wang S."/>
            <person name="Sekimoto S."/>
            <person name="Aerts A.L."/>
            <person name="Choi C."/>
            <person name="Clum A."/>
            <person name="LaButti K.M."/>
            <person name="Lindquist E.A."/>
            <person name="Yee Ngan C."/>
            <person name="Ohm R.A."/>
            <person name="Salamov A.A."/>
            <person name="Grigoriev I.V."/>
            <person name="Spatafora J.W."/>
            <person name="Berbee M.L."/>
        </authorList>
    </citation>
    <scope>NUCLEOTIDE SEQUENCE [LARGE SCALE GENOMIC DNA]</scope>
    <source>
        <strain evidence="1 2">JEL478</strain>
    </source>
</reference>
<proteinExistence type="predicted"/>
<gene>
    <name evidence="1" type="ORF">M427DRAFT_40281</name>
</gene>
<name>A0A139B0R7_GONPJ</name>
<sequence>MTGDPSQLLDDAAEHEEKAASFGFSGDKGRRALQRACKAYLGAFRTIEQYTAKLGGLGSQQDALKWSSFVQIAVEALGSVARCYHRLASTPAPASPPSLSLRLLLLAVQCSRMALTSASNHKAAATGSNIVLPPIPTTDMKFNLAQQLRDLADAVSDDDVAVTLPSNEGMLPDPAQLSREAVELLSDVYVAQREAIVEQERSGWKFDSDVVQGGVSDSSMDPAGAPRPSDVELPDPITPLTLHDTLVAFAGATGDCLLYASEIAPVAIPASLISEPDQPNSNKVTLTNAAELGSVAIRAVQQALSLVPSSPEAVLQGTSLASQIAEATEDAPGLERAAAELESAAGSFDALIASAAQNDGFSSSPLSPAELRSAAAEALSTRGDVLLTLIRLVQRANSLPNKQLRALLSSAVQSYSRALSYSLPPPSPFSQPVPLSCCSLLLRCADSELMRAASGLFTSQEVGSIVKNAASYVTRAEKCARDGTELWRVPRKGQMASNDPLAAPSLYDGGYVSDSDALLAKCSFAMLRCISFQVAVNSGTAEDFRVAGTALVTDLRTRTLPGATWEQLRERAGPDEEVGPRYWGAFGDTDGELVARFMWTNAQGT</sequence>
<evidence type="ECO:0000313" key="2">
    <source>
        <dbReference type="Proteomes" id="UP000070544"/>
    </source>
</evidence>
<evidence type="ECO:0000313" key="1">
    <source>
        <dbReference type="EMBL" id="KXS22393.1"/>
    </source>
</evidence>
<dbReference type="EMBL" id="KQ965731">
    <property type="protein sequence ID" value="KXS22393.1"/>
    <property type="molecule type" value="Genomic_DNA"/>
</dbReference>
<dbReference type="OrthoDB" id="10650335at2759"/>
<dbReference type="AlphaFoldDB" id="A0A139B0R7"/>
<dbReference type="Proteomes" id="UP000070544">
    <property type="component" value="Unassembled WGS sequence"/>
</dbReference>
<protein>
    <submittedName>
        <fullName evidence="1">Uncharacterized protein</fullName>
    </submittedName>
</protein>
<keyword evidence="2" id="KW-1185">Reference proteome</keyword>
<accession>A0A139B0R7</accession>